<proteinExistence type="predicted"/>
<evidence type="ECO:0000313" key="1">
    <source>
        <dbReference type="EMBL" id="ADI20051.1"/>
    </source>
</evidence>
<dbReference type="InterPro" id="IPR007709">
    <property type="entry name" value="N-FG_amidohydro"/>
</dbReference>
<dbReference type="EMBL" id="GU474937">
    <property type="protein sequence ID" value="ADI20051.1"/>
    <property type="molecule type" value="Genomic_DNA"/>
</dbReference>
<dbReference type="AlphaFoldDB" id="E0Y060"/>
<sequence>MIDECYILKEPEVQTTSMVFNSPHSGRSYSESFLKNSLLKKPEIRASEDAYVDDLFSSVTEFGAPLLTAVAPRAFVDLNRQADELDSAIIQGVNKNILNSRVLSGLGVIPRIVSKGNNIQSGKMTIEQANLRLDQSYFPYHYKLKKLLDQTKLEFGKVILIDCHSMPMRSTHSLRSSDGKSPNIVLGNRFGSSCSSDIMEQIKSSFEDAGFRVSQNIPFSGAYILKNYGRPSINEHAVQIEIDRGLYLNEKLVEKSDKYYDLKYKLKTVIRDIVSIGK</sequence>
<dbReference type="Pfam" id="PF05013">
    <property type="entry name" value="FGase"/>
    <property type="match status" value="1"/>
</dbReference>
<evidence type="ECO:0008006" key="2">
    <source>
        <dbReference type="Google" id="ProtNLM"/>
    </source>
</evidence>
<protein>
    <recommendedName>
        <fullName evidence="2">N-formylglutamate amidohydrolase</fullName>
    </recommendedName>
</protein>
<dbReference type="Gene3D" id="3.40.630.40">
    <property type="entry name" value="Zn-dependent exopeptidases"/>
    <property type="match status" value="1"/>
</dbReference>
<name>E0Y060_9PROT</name>
<accession>E0Y060</accession>
<reference evidence="1" key="1">
    <citation type="journal article" date="2011" name="Environ. Microbiol.">
        <title>Time-series analyses of Monterey Bay coastal microbial picoplankton using a 'genome proxy' microarray.</title>
        <authorList>
            <person name="Rich V.I."/>
            <person name="Pham V.D."/>
            <person name="Eppley J."/>
            <person name="Shi Y."/>
            <person name="DeLong E.F."/>
        </authorList>
    </citation>
    <scope>NUCLEOTIDE SEQUENCE</scope>
</reference>
<dbReference type="SUPFAM" id="SSF53187">
    <property type="entry name" value="Zn-dependent exopeptidases"/>
    <property type="match status" value="1"/>
</dbReference>
<organism evidence="1">
    <name type="scientific">uncultured alpha proteobacterium EB080_L11F12</name>
    <dbReference type="NCBI Taxonomy" id="710795"/>
    <lineage>
        <taxon>Bacteria</taxon>
        <taxon>Pseudomonadati</taxon>
        <taxon>Pseudomonadota</taxon>
        <taxon>Alphaproteobacteria</taxon>
        <taxon>environmental samples</taxon>
    </lineage>
</organism>